<proteinExistence type="predicted"/>
<dbReference type="Pfam" id="PF13560">
    <property type="entry name" value="HTH_31"/>
    <property type="match status" value="1"/>
</dbReference>
<feature type="compositionally biased region" description="Basic residues" evidence="1">
    <location>
        <begin position="96"/>
        <end position="105"/>
    </location>
</feature>
<keyword evidence="4" id="KW-1185">Reference proteome</keyword>
<dbReference type="OrthoDB" id="5422231at2"/>
<reference evidence="3 4" key="1">
    <citation type="submission" date="2017-04" db="EMBL/GenBank/DDBJ databases">
        <title>Unexpected and diverse lifestyles within the genus Limnohabitans.</title>
        <authorList>
            <person name="Kasalicky V."/>
            <person name="Mehrshad M."/>
            <person name="Andrei S.-A."/>
            <person name="Salcher M."/>
            <person name="Kratochvilova H."/>
            <person name="Simek K."/>
            <person name="Ghai R."/>
        </authorList>
    </citation>
    <scope>NUCLEOTIDE SEQUENCE [LARGE SCALE GENOMIC DNA]</scope>
    <source>
        <strain evidence="3 4">II-B4</strain>
    </source>
</reference>
<sequence length="111" mass="12529">MMEFSDFNFSSADEISLALAQRLKRLRIQKEIAQAEMAERMGVSRSTLNTLENTGKASVIAWIKLVQCLGQEGQLQPLFKPVVASIADMAQQQKPARQRVSRTRRIPKDKP</sequence>
<evidence type="ECO:0000259" key="2">
    <source>
        <dbReference type="PROSITE" id="PS50943"/>
    </source>
</evidence>
<feature type="domain" description="HTH cro/C1-type" evidence="2">
    <location>
        <begin position="23"/>
        <end position="53"/>
    </location>
</feature>
<evidence type="ECO:0000313" key="4">
    <source>
        <dbReference type="Proteomes" id="UP000250790"/>
    </source>
</evidence>
<dbReference type="EMBL" id="NESN01000005">
    <property type="protein sequence ID" value="PUE51999.1"/>
    <property type="molecule type" value="Genomic_DNA"/>
</dbReference>
<gene>
    <name evidence="3" type="ORF">B9Z37_13050</name>
</gene>
<evidence type="ECO:0000256" key="1">
    <source>
        <dbReference type="SAM" id="MobiDB-lite"/>
    </source>
</evidence>
<dbReference type="Gene3D" id="1.10.260.40">
    <property type="entry name" value="lambda repressor-like DNA-binding domains"/>
    <property type="match status" value="1"/>
</dbReference>
<dbReference type="CDD" id="cd00093">
    <property type="entry name" value="HTH_XRE"/>
    <property type="match status" value="1"/>
</dbReference>
<dbReference type="InterPro" id="IPR010982">
    <property type="entry name" value="Lambda_DNA-bd_dom_sf"/>
</dbReference>
<evidence type="ECO:0000313" key="3">
    <source>
        <dbReference type="EMBL" id="PUE51999.1"/>
    </source>
</evidence>
<dbReference type="AlphaFoldDB" id="A0A315E4D8"/>
<dbReference type="InterPro" id="IPR001387">
    <property type="entry name" value="Cro/C1-type_HTH"/>
</dbReference>
<organism evidence="3 4">
    <name type="scientific">Limnohabitans parvus II-B4</name>
    <dbReference type="NCBI Taxonomy" id="1293052"/>
    <lineage>
        <taxon>Bacteria</taxon>
        <taxon>Pseudomonadati</taxon>
        <taxon>Pseudomonadota</taxon>
        <taxon>Betaproteobacteria</taxon>
        <taxon>Burkholderiales</taxon>
        <taxon>Comamonadaceae</taxon>
        <taxon>Limnohabitans</taxon>
    </lineage>
</organism>
<comment type="caution">
    <text evidence="3">The sequence shown here is derived from an EMBL/GenBank/DDBJ whole genome shotgun (WGS) entry which is preliminary data.</text>
</comment>
<name>A0A315E4D8_9BURK</name>
<feature type="region of interest" description="Disordered" evidence="1">
    <location>
        <begin position="90"/>
        <end position="111"/>
    </location>
</feature>
<dbReference type="SMART" id="SM00530">
    <property type="entry name" value="HTH_XRE"/>
    <property type="match status" value="1"/>
</dbReference>
<dbReference type="GO" id="GO:0003677">
    <property type="term" value="F:DNA binding"/>
    <property type="evidence" value="ECO:0007669"/>
    <property type="project" value="InterPro"/>
</dbReference>
<dbReference type="SUPFAM" id="SSF47413">
    <property type="entry name" value="lambda repressor-like DNA-binding domains"/>
    <property type="match status" value="1"/>
</dbReference>
<protein>
    <recommendedName>
        <fullName evidence="2">HTH cro/C1-type domain-containing protein</fullName>
    </recommendedName>
</protein>
<accession>A0A315E4D8</accession>
<dbReference type="Proteomes" id="UP000250790">
    <property type="component" value="Unassembled WGS sequence"/>
</dbReference>
<dbReference type="PROSITE" id="PS50943">
    <property type="entry name" value="HTH_CROC1"/>
    <property type="match status" value="1"/>
</dbReference>